<dbReference type="Proteomes" id="UP001061862">
    <property type="component" value="Plasmid p_unnamed1"/>
</dbReference>
<accession>A0ABY6C722</accession>
<name>A0ABY6C722_9HYPH</name>
<geneLocation type="plasmid" evidence="1 2">
    <name>p_unnamed1</name>
</geneLocation>
<dbReference type="EMBL" id="CP104964">
    <property type="protein sequence ID" value="UXN68047.1"/>
    <property type="molecule type" value="Genomic_DNA"/>
</dbReference>
<evidence type="ECO:0000313" key="2">
    <source>
        <dbReference type="Proteomes" id="UP001061862"/>
    </source>
</evidence>
<keyword evidence="2" id="KW-1185">Reference proteome</keyword>
<proteinExistence type="predicted"/>
<keyword evidence="1" id="KW-0614">Plasmid</keyword>
<sequence>MPKSCRVCFSAFVAQKPPVSFPPIAALPTGLVDVSCSARDDAVTVVWTERGGPPVVQSTAPAGYGTRLVERSITSALRGSIQCDWAEDGLVVTLKIDPERLAV</sequence>
<gene>
    <name evidence="1" type="ORF">N8A98_00575</name>
</gene>
<reference evidence="1 2" key="1">
    <citation type="submission" date="2022-09" db="EMBL/GenBank/DDBJ databases">
        <title>Interaction between co-microsymbionts with complementary sets of symbiotic genes in legume-rhizobium systems.</title>
        <authorList>
            <person name="Safronova V."/>
            <person name="Sazanova A."/>
            <person name="Afonin A."/>
            <person name="Chirak E."/>
        </authorList>
    </citation>
    <scope>NUCLEOTIDE SEQUENCE [LARGE SCALE GENOMIC DNA]</scope>
    <source>
        <strain evidence="1 2">A18/4-1</strain>
        <plasmid evidence="1 2">p_unnamed1</plasmid>
    </source>
</reference>
<organism evidence="1 2">
    <name type="scientific">Devosia neptuniae</name>
    <dbReference type="NCBI Taxonomy" id="191302"/>
    <lineage>
        <taxon>Bacteria</taxon>
        <taxon>Pseudomonadati</taxon>
        <taxon>Pseudomonadota</taxon>
        <taxon>Alphaproteobacteria</taxon>
        <taxon>Hyphomicrobiales</taxon>
        <taxon>Devosiaceae</taxon>
        <taxon>Devosia</taxon>
    </lineage>
</organism>
<protein>
    <recommendedName>
        <fullName evidence="3">Histidine kinase/HSP90-like ATPase domain-containing protein</fullName>
    </recommendedName>
</protein>
<evidence type="ECO:0000313" key="1">
    <source>
        <dbReference type="EMBL" id="UXN68047.1"/>
    </source>
</evidence>
<dbReference type="RefSeq" id="WP_262165669.1">
    <property type="nucleotide sequence ID" value="NZ_CP104964.1"/>
</dbReference>
<evidence type="ECO:0008006" key="3">
    <source>
        <dbReference type="Google" id="ProtNLM"/>
    </source>
</evidence>